<keyword evidence="1" id="KW-0378">Hydrolase</keyword>
<gene>
    <name evidence="1" type="ORF">CVT01_09875</name>
</gene>
<organism evidence="1 2">
    <name type="scientific">Campylobacter concisus</name>
    <dbReference type="NCBI Taxonomy" id="199"/>
    <lineage>
        <taxon>Bacteria</taxon>
        <taxon>Pseudomonadati</taxon>
        <taxon>Campylobacterota</taxon>
        <taxon>Epsilonproteobacteria</taxon>
        <taxon>Campylobacterales</taxon>
        <taxon>Campylobacteraceae</taxon>
        <taxon>Campylobacter</taxon>
    </lineage>
</organism>
<dbReference type="EMBL" id="CP049266">
    <property type="protein sequence ID" value="QPH92781.1"/>
    <property type="molecule type" value="Genomic_DNA"/>
</dbReference>
<accession>A0A7S9RJE2</accession>
<keyword evidence="1" id="KW-0255">Endonuclease</keyword>
<name>A0A7S9RJE2_9BACT</name>
<dbReference type="Proteomes" id="UP000594404">
    <property type="component" value="Chromosome"/>
</dbReference>
<evidence type="ECO:0000313" key="2">
    <source>
        <dbReference type="Proteomes" id="UP000594404"/>
    </source>
</evidence>
<reference evidence="1 2" key="1">
    <citation type="journal article" date="2018" name="Emerg. Microbes Infect.">
        <title>Genomic analysis of oral Campylobacter concisus strains identified a potential bacterial molecular marker associated with active Crohn's disease.</title>
        <authorList>
            <person name="Liu F."/>
            <person name="Ma R."/>
            <person name="Tay C.Y.A."/>
            <person name="Octavia S."/>
            <person name="Lan R."/>
            <person name="Chung H.K.L."/>
            <person name="Riordan S.M."/>
            <person name="Grimm M.C."/>
            <person name="Leong R.W."/>
            <person name="Tanaka M.M."/>
            <person name="Connor S."/>
            <person name="Zhang L."/>
        </authorList>
    </citation>
    <scope>NUCLEOTIDE SEQUENCE [LARGE SCALE GENOMIC DNA]</scope>
    <source>
        <strain evidence="1 2">P1CDO3</strain>
    </source>
</reference>
<sequence length="208" mass="24709">MSMKKLEEIKNFLLNQNLNLSHNSRDGRLNSATNEDEIFKLIEENFCDIIHPKKRDWYDFAYKEDEKFYPVNIKVTELSTDNLNCKLGIYYALTGKIPPFDNQCDWGNFLESLRDNLEENDKDYYFLVINKNDPTDIFYIGLKQMQKLVANGNNLPFQANWSINKEPEYKNYEDAKNFILQTLGSSFKLRARVFEQFLEYFPEFQGKI</sequence>
<protein>
    <submittedName>
        <fullName evidence="1">Restriction endonuclease</fullName>
    </submittedName>
</protein>
<evidence type="ECO:0000313" key="1">
    <source>
        <dbReference type="EMBL" id="QPH92781.1"/>
    </source>
</evidence>
<keyword evidence="1" id="KW-0540">Nuclease</keyword>
<dbReference type="GO" id="GO:0004519">
    <property type="term" value="F:endonuclease activity"/>
    <property type="evidence" value="ECO:0007669"/>
    <property type="project" value="UniProtKB-KW"/>
</dbReference>
<dbReference type="AlphaFoldDB" id="A0A7S9RJE2"/>
<proteinExistence type="predicted"/>
<dbReference type="REBASE" id="458441">
    <property type="entry name" value="CcoP1O3ORF9870P"/>
</dbReference>